<comment type="caution">
    <text evidence="2">The sequence shown here is derived from an EMBL/GenBank/DDBJ whole genome shotgun (WGS) entry which is preliminary data.</text>
</comment>
<evidence type="ECO:0000313" key="2">
    <source>
        <dbReference type="EMBL" id="PRZ08343.1"/>
    </source>
</evidence>
<organism evidence="2 3">
    <name type="scientific">Isoptericola halotolerans</name>
    <dbReference type="NCBI Taxonomy" id="300560"/>
    <lineage>
        <taxon>Bacteria</taxon>
        <taxon>Bacillati</taxon>
        <taxon>Actinomycetota</taxon>
        <taxon>Actinomycetes</taxon>
        <taxon>Micrococcales</taxon>
        <taxon>Promicromonosporaceae</taxon>
        <taxon>Isoptericola</taxon>
    </lineage>
</organism>
<dbReference type="PANTHER" id="PTHR23150:SF19">
    <property type="entry name" value="FORMYLGLYCINE-GENERATING ENZYME"/>
    <property type="match status" value="1"/>
</dbReference>
<gene>
    <name evidence="2" type="ORF">BCL65_103273</name>
</gene>
<name>A0ABX5EG10_9MICO</name>
<dbReference type="Pfam" id="PF03781">
    <property type="entry name" value="FGE-sulfatase"/>
    <property type="match status" value="1"/>
</dbReference>
<dbReference type="InterPro" id="IPR042095">
    <property type="entry name" value="SUMF_sf"/>
</dbReference>
<feature type="domain" description="Sulfatase-modifying factor enzyme-like" evidence="1">
    <location>
        <begin position="7"/>
        <end position="303"/>
    </location>
</feature>
<dbReference type="EMBL" id="PVTX01000003">
    <property type="protein sequence ID" value="PRZ08343.1"/>
    <property type="molecule type" value="Genomic_DNA"/>
</dbReference>
<sequence length="305" mass="33574">MRTAHGRMVAIPPGTFLMGSDDHYPDERPAHEHPVRAFWIDRFAVTNADFARFVADTAYVTVAERPLDQADLPGSSSAARSPGALVFTPTRGPVDLRDWRQWWRWQHGAQWRHPEGPGTSIEHRMDHPVVQVAYEDAQAYARWAGARLPTEAEHEYAARGGRAGQEPYAWGADPYPGGTLQANTWLGRFPYEHRGPHGATTTPVGTFPPNGFGLSDMIGNVWEWTGSVYTALHRVPGAARIGPEHRPGLLAAQESPAASATRRVLKGGSYLCSPDYCLRFRPAARSAQTEDTSATHIGFRCARSA</sequence>
<proteinExistence type="predicted"/>
<dbReference type="InterPro" id="IPR005532">
    <property type="entry name" value="SUMF_dom"/>
</dbReference>
<accession>A0ABX5EG10</accession>
<dbReference type="RefSeq" id="WP_243400844.1">
    <property type="nucleotide sequence ID" value="NZ_PVTX01000003.1"/>
</dbReference>
<dbReference type="SUPFAM" id="SSF56436">
    <property type="entry name" value="C-type lectin-like"/>
    <property type="match status" value="1"/>
</dbReference>
<evidence type="ECO:0000259" key="1">
    <source>
        <dbReference type="Pfam" id="PF03781"/>
    </source>
</evidence>
<dbReference type="InterPro" id="IPR051043">
    <property type="entry name" value="Sulfatase_Mod_Factor_Kinase"/>
</dbReference>
<keyword evidence="3" id="KW-1185">Reference proteome</keyword>
<reference evidence="2 3" key="1">
    <citation type="submission" date="2018-03" db="EMBL/GenBank/DDBJ databases">
        <title>Comparative analysis of microorganisms from saline springs in Andes Mountain Range, Colombia.</title>
        <authorList>
            <person name="Rubin E."/>
        </authorList>
    </citation>
    <scope>NUCLEOTIDE SEQUENCE [LARGE SCALE GENOMIC DNA]</scope>
    <source>
        <strain evidence="2 3">CG 23</strain>
    </source>
</reference>
<protein>
    <submittedName>
        <fullName evidence="2">Formylglycine-generating enzyme required for sulfatase activity</fullName>
    </submittedName>
</protein>
<dbReference type="Gene3D" id="3.90.1580.10">
    <property type="entry name" value="paralog of FGE (formylglycine-generating enzyme)"/>
    <property type="match status" value="1"/>
</dbReference>
<dbReference type="PANTHER" id="PTHR23150">
    <property type="entry name" value="SULFATASE MODIFYING FACTOR 1, 2"/>
    <property type="match status" value="1"/>
</dbReference>
<dbReference type="Proteomes" id="UP000239895">
    <property type="component" value="Unassembled WGS sequence"/>
</dbReference>
<dbReference type="InterPro" id="IPR016187">
    <property type="entry name" value="CTDL_fold"/>
</dbReference>
<evidence type="ECO:0000313" key="3">
    <source>
        <dbReference type="Proteomes" id="UP000239895"/>
    </source>
</evidence>